<dbReference type="SUPFAM" id="SSF88946">
    <property type="entry name" value="Sigma2 domain of RNA polymerase sigma factors"/>
    <property type="match status" value="1"/>
</dbReference>
<dbReference type="GO" id="GO:0006352">
    <property type="term" value="P:DNA-templated transcription initiation"/>
    <property type="evidence" value="ECO:0007669"/>
    <property type="project" value="InterPro"/>
</dbReference>
<dbReference type="NCBIfam" id="TIGR02937">
    <property type="entry name" value="sigma70-ECF"/>
    <property type="match status" value="1"/>
</dbReference>
<sequence length="190" mass="22673">MEVVEGVMNQEKKWIKAIQKRSSEEAADQLVRAYYKEIYAFVYKQTYDPELAKDLTQEIFVSMLRSIYRYDGRSSFRTWLYKIANSRIIDYYRSRSYKENKHATIPSEEILEEPENFTVTIEKKEEAREMLDILARFDAPYQQIVRQKIYAERTFAEIAAGMDLPESTVKSKYYAVVKRIRKELKGERNE</sequence>
<dbReference type="STRING" id="1884432.SAMN05518683_1378"/>
<dbReference type="InterPro" id="IPR014284">
    <property type="entry name" value="RNA_pol_sigma-70_dom"/>
</dbReference>
<evidence type="ECO:0000313" key="7">
    <source>
        <dbReference type="Proteomes" id="UP000198892"/>
    </source>
</evidence>
<name>A0A1I5Y7B1_9BACI</name>
<evidence type="ECO:0000256" key="4">
    <source>
        <dbReference type="ARBA" id="ARBA00023163"/>
    </source>
</evidence>
<dbReference type="InterPro" id="IPR013324">
    <property type="entry name" value="RNA_pol_sigma_r3/r4-like"/>
</dbReference>
<dbReference type="PANTHER" id="PTHR43133">
    <property type="entry name" value="RNA POLYMERASE ECF-TYPE SIGMA FACTO"/>
    <property type="match status" value="1"/>
</dbReference>
<dbReference type="EMBL" id="FOXD01000037">
    <property type="protein sequence ID" value="SFQ40069.1"/>
    <property type="molecule type" value="Genomic_DNA"/>
</dbReference>
<dbReference type="PANTHER" id="PTHR43133:SF60">
    <property type="entry name" value="RNA POLYMERASE SIGMA FACTOR SIGV"/>
    <property type="match status" value="1"/>
</dbReference>
<comment type="similarity">
    <text evidence="1">Belongs to the sigma-70 factor family. ECF subfamily.</text>
</comment>
<dbReference type="RefSeq" id="WP_212634985.1">
    <property type="nucleotide sequence ID" value="NZ_FOXD01000037.1"/>
</dbReference>
<keyword evidence="4" id="KW-0804">Transcription</keyword>
<evidence type="ECO:0000256" key="2">
    <source>
        <dbReference type="ARBA" id="ARBA00023015"/>
    </source>
</evidence>
<organism evidence="6 7">
    <name type="scientific">Salibacterium halotolerans</name>
    <dbReference type="NCBI Taxonomy" id="1884432"/>
    <lineage>
        <taxon>Bacteria</taxon>
        <taxon>Bacillati</taxon>
        <taxon>Bacillota</taxon>
        <taxon>Bacilli</taxon>
        <taxon>Bacillales</taxon>
        <taxon>Bacillaceae</taxon>
    </lineage>
</organism>
<dbReference type="InterPro" id="IPR039425">
    <property type="entry name" value="RNA_pol_sigma-70-like"/>
</dbReference>
<evidence type="ECO:0000256" key="3">
    <source>
        <dbReference type="ARBA" id="ARBA00023082"/>
    </source>
</evidence>
<protein>
    <submittedName>
        <fullName evidence="6">RNA polymerase sigma-70 factor, ECF subfamily</fullName>
    </submittedName>
</protein>
<accession>A0A1I5Y7B1</accession>
<dbReference type="SUPFAM" id="SSF88659">
    <property type="entry name" value="Sigma3 and sigma4 domains of RNA polymerase sigma factors"/>
    <property type="match status" value="1"/>
</dbReference>
<evidence type="ECO:0000313" key="6">
    <source>
        <dbReference type="EMBL" id="SFQ40069.1"/>
    </source>
</evidence>
<dbReference type="AlphaFoldDB" id="A0A1I5Y7B1"/>
<proteinExistence type="inferred from homology"/>
<dbReference type="InterPro" id="IPR036388">
    <property type="entry name" value="WH-like_DNA-bd_sf"/>
</dbReference>
<gene>
    <name evidence="6" type="ORF">SAMN05518683_1378</name>
</gene>
<keyword evidence="2" id="KW-0805">Transcription regulation</keyword>
<reference evidence="7" key="1">
    <citation type="submission" date="2016-10" db="EMBL/GenBank/DDBJ databases">
        <authorList>
            <person name="Varghese N."/>
            <person name="Submissions S."/>
        </authorList>
    </citation>
    <scope>NUCLEOTIDE SEQUENCE [LARGE SCALE GENOMIC DNA]</scope>
    <source>
        <strain evidence="7">S7</strain>
    </source>
</reference>
<dbReference type="Gene3D" id="1.10.10.10">
    <property type="entry name" value="Winged helix-like DNA-binding domain superfamily/Winged helix DNA-binding domain"/>
    <property type="match status" value="1"/>
</dbReference>
<dbReference type="InterPro" id="IPR013325">
    <property type="entry name" value="RNA_pol_sigma_r2"/>
</dbReference>
<keyword evidence="7" id="KW-1185">Reference proteome</keyword>
<feature type="domain" description="RNA polymerase sigma-70 region 2" evidence="5">
    <location>
        <begin position="30"/>
        <end position="96"/>
    </location>
</feature>
<dbReference type="Pfam" id="PF04542">
    <property type="entry name" value="Sigma70_r2"/>
    <property type="match status" value="1"/>
</dbReference>
<evidence type="ECO:0000259" key="5">
    <source>
        <dbReference type="Pfam" id="PF04542"/>
    </source>
</evidence>
<evidence type="ECO:0000256" key="1">
    <source>
        <dbReference type="ARBA" id="ARBA00010641"/>
    </source>
</evidence>
<dbReference type="Gene3D" id="1.10.1740.10">
    <property type="match status" value="1"/>
</dbReference>
<dbReference type="GO" id="GO:0016987">
    <property type="term" value="F:sigma factor activity"/>
    <property type="evidence" value="ECO:0007669"/>
    <property type="project" value="UniProtKB-KW"/>
</dbReference>
<dbReference type="InterPro" id="IPR007627">
    <property type="entry name" value="RNA_pol_sigma70_r2"/>
</dbReference>
<keyword evidence="3" id="KW-0731">Sigma factor</keyword>
<dbReference type="Proteomes" id="UP000198892">
    <property type="component" value="Unassembled WGS sequence"/>
</dbReference>